<gene>
    <name evidence="2" type="ORF">EYF80_040958</name>
</gene>
<comment type="caution">
    <text evidence="2">The sequence shown here is derived from an EMBL/GenBank/DDBJ whole genome shotgun (WGS) entry which is preliminary data.</text>
</comment>
<evidence type="ECO:0000313" key="2">
    <source>
        <dbReference type="EMBL" id="TNN48834.1"/>
    </source>
</evidence>
<protein>
    <submittedName>
        <fullName evidence="2">Uncharacterized protein</fullName>
    </submittedName>
</protein>
<proteinExistence type="predicted"/>
<evidence type="ECO:0000256" key="1">
    <source>
        <dbReference type="SAM" id="MobiDB-lite"/>
    </source>
</evidence>
<reference evidence="2 3" key="1">
    <citation type="submission" date="2019-03" db="EMBL/GenBank/DDBJ databases">
        <title>First draft genome of Liparis tanakae, snailfish: a comprehensive survey of snailfish specific genes.</title>
        <authorList>
            <person name="Kim W."/>
            <person name="Song I."/>
            <person name="Jeong J.-H."/>
            <person name="Kim D."/>
            <person name="Kim S."/>
            <person name="Ryu S."/>
            <person name="Song J.Y."/>
            <person name="Lee S.K."/>
        </authorList>
    </citation>
    <scope>NUCLEOTIDE SEQUENCE [LARGE SCALE GENOMIC DNA]</scope>
    <source>
        <tissue evidence="2">Muscle</tissue>
    </source>
</reference>
<feature type="region of interest" description="Disordered" evidence="1">
    <location>
        <begin position="78"/>
        <end position="105"/>
    </location>
</feature>
<name>A0A4Z2G7Q5_9TELE</name>
<organism evidence="2 3">
    <name type="scientific">Liparis tanakae</name>
    <name type="common">Tanaka's snailfish</name>
    <dbReference type="NCBI Taxonomy" id="230148"/>
    <lineage>
        <taxon>Eukaryota</taxon>
        <taxon>Metazoa</taxon>
        <taxon>Chordata</taxon>
        <taxon>Craniata</taxon>
        <taxon>Vertebrata</taxon>
        <taxon>Euteleostomi</taxon>
        <taxon>Actinopterygii</taxon>
        <taxon>Neopterygii</taxon>
        <taxon>Teleostei</taxon>
        <taxon>Neoteleostei</taxon>
        <taxon>Acanthomorphata</taxon>
        <taxon>Eupercaria</taxon>
        <taxon>Perciformes</taxon>
        <taxon>Cottioidei</taxon>
        <taxon>Cottales</taxon>
        <taxon>Liparidae</taxon>
        <taxon>Liparis</taxon>
    </lineage>
</organism>
<keyword evidence="3" id="KW-1185">Reference proteome</keyword>
<sequence length="186" mass="20442">MKFGGMIGYYAGTIRLDFGIDRVKGQGHEKVSVTLAALRPQKGEELSPGSMEVSAAPVLVPSPRSEAVTTELQELSLQPGPIPWPLQERKNERETPRGLTAGPRRGRSVWLKLREEEEEAGTQRPLVTGSAPDPSANDLLTAVRTDCPRSRHAADCYRGCRVDWLANFKITAVCARTEMLVVTEVF</sequence>
<dbReference type="OrthoDB" id="197676at2759"/>
<accession>A0A4Z2G7Q5</accession>
<dbReference type="Proteomes" id="UP000314294">
    <property type="component" value="Unassembled WGS sequence"/>
</dbReference>
<dbReference type="AlphaFoldDB" id="A0A4Z2G7Q5"/>
<dbReference type="EMBL" id="SRLO01000680">
    <property type="protein sequence ID" value="TNN48834.1"/>
    <property type="molecule type" value="Genomic_DNA"/>
</dbReference>
<evidence type="ECO:0000313" key="3">
    <source>
        <dbReference type="Proteomes" id="UP000314294"/>
    </source>
</evidence>
<feature type="compositionally biased region" description="Basic and acidic residues" evidence="1">
    <location>
        <begin position="87"/>
        <end position="96"/>
    </location>
</feature>